<protein>
    <submittedName>
        <fullName evidence="2">Uncharacterized protein</fullName>
    </submittedName>
</protein>
<accession>A0AAV3ST89</accession>
<feature type="region of interest" description="Disordered" evidence="1">
    <location>
        <begin position="21"/>
        <end position="66"/>
    </location>
</feature>
<dbReference type="Proteomes" id="UP001501425">
    <property type="component" value="Unassembled WGS sequence"/>
</dbReference>
<name>A0AAV3ST89_9EURY</name>
<organism evidence="2 3">
    <name type="scientific">Halorubrum ejinorense</name>
    <dbReference type="NCBI Taxonomy" id="425309"/>
    <lineage>
        <taxon>Archaea</taxon>
        <taxon>Methanobacteriati</taxon>
        <taxon>Methanobacteriota</taxon>
        <taxon>Stenosarchaea group</taxon>
        <taxon>Halobacteria</taxon>
        <taxon>Halobacteriales</taxon>
        <taxon>Haloferacaceae</taxon>
        <taxon>Halorubrum</taxon>
    </lineage>
</organism>
<reference evidence="2" key="1">
    <citation type="journal article" date="2014" name="Int. J. Syst. Evol. Microbiol.">
        <title>Complete genome sequence of Corynebacterium casei LMG S-19264T (=DSM 44701T), isolated from a smear-ripened cheese.</title>
        <authorList>
            <consortium name="US DOE Joint Genome Institute (JGI-PGF)"/>
            <person name="Walter F."/>
            <person name="Albersmeier A."/>
            <person name="Kalinowski J."/>
            <person name="Ruckert C."/>
        </authorList>
    </citation>
    <scope>NUCLEOTIDE SEQUENCE</scope>
    <source>
        <strain evidence="2">JCM 14265</strain>
    </source>
</reference>
<proteinExistence type="predicted"/>
<reference evidence="2" key="2">
    <citation type="submission" date="2023-12" db="EMBL/GenBank/DDBJ databases">
        <authorList>
            <person name="Sun Q."/>
            <person name="Inoue M."/>
        </authorList>
    </citation>
    <scope>NUCLEOTIDE SEQUENCE</scope>
    <source>
        <strain evidence="2">JCM 14265</strain>
    </source>
</reference>
<comment type="caution">
    <text evidence="2">The sequence shown here is derived from an EMBL/GenBank/DDBJ whole genome shotgun (WGS) entry which is preliminary data.</text>
</comment>
<dbReference type="EMBL" id="BAAADQ010000010">
    <property type="protein sequence ID" value="GAA0545004.1"/>
    <property type="molecule type" value="Genomic_DNA"/>
</dbReference>
<evidence type="ECO:0000256" key="1">
    <source>
        <dbReference type="SAM" id="MobiDB-lite"/>
    </source>
</evidence>
<sequence length="66" mass="6866">MTITAEAPAAYCDATLSEDTTASQLPLRVPPTAPHRSLTPPQPRRQLPMVDADSSEGPKVPLAAGA</sequence>
<evidence type="ECO:0000313" key="3">
    <source>
        <dbReference type="Proteomes" id="UP001501425"/>
    </source>
</evidence>
<dbReference type="AlphaFoldDB" id="A0AAV3ST89"/>
<evidence type="ECO:0000313" key="2">
    <source>
        <dbReference type="EMBL" id="GAA0545004.1"/>
    </source>
</evidence>
<gene>
    <name evidence="2" type="ORF">GCM10008994_19960</name>
</gene>